<evidence type="ECO:0000313" key="2">
    <source>
        <dbReference type="Proteomes" id="UP000078113"/>
    </source>
</evidence>
<dbReference type="AlphaFoldDB" id="A0A8X7N7V6"/>
<sequence length="102" mass="11241">MFDEDLVAFKSSEHHLCLLFVSGRNLNTGSIAAHEHAEKAISVKRSGFWPSATLLLLEQDRRTSLPVSTSGEFEFQPHASFFAQTSLSLSASARLDHPILSL</sequence>
<accession>A0A8X7N7V6</accession>
<protein>
    <submittedName>
        <fullName evidence="1">Uncharacterized protein</fullName>
    </submittedName>
</protein>
<comment type="caution">
    <text evidence="1">The sequence shown here is derived from an EMBL/GenBank/DDBJ whole genome shotgun (WGS) entry which is preliminary data.</text>
</comment>
<evidence type="ECO:0000313" key="1">
    <source>
        <dbReference type="EMBL" id="KAE8267923.1"/>
    </source>
</evidence>
<dbReference type="Proteomes" id="UP000078113">
    <property type="component" value="Unassembled WGS sequence"/>
</dbReference>
<organism evidence="1 2">
    <name type="scientific">Tilletia walkeri</name>
    <dbReference type="NCBI Taxonomy" id="117179"/>
    <lineage>
        <taxon>Eukaryota</taxon>
        <taxon>Fungi</taxon>
        <taxon>Dikarya</taxon>
        <taxon>Basidiomycota</taxon>
        <taxon>Ustilaginomycotina</taxon>
        <taxon>Exobasidiomycetes</taxon>
        <taxon>Tilletiales</taxon>
        <taxon>Tilletiaceae</taxon>
        <taxon>Tilletia</taxon>
    </lineage>
</organism>
<reference evidence="1" key="2">
    <citation type="journal article" date="2019" name="IMA Fungus">
        <title>Genome sequencing and comparison of five Tilletia species to identify candidate genes for the detection of regulated species infecting wheat.</title>
        <authorList>
            <person name="Nguyen H.D.T."/>
            <person name="Sultana T."/>
            <person name="Kesanakurti P."/>
            <person name="Hambleton S."/>
        </authorList>
    </citation>
    <scope>NUCLEOTIDE SEQUENCE</scope>
    <source>
        <strain evidence="1">DAOMC 236422</strain>
    </source>
</reference>
<gene>
    <name evidence="1" type="ORF">A4X09_0g4426</name>
</gene>
<dbReference type="EMBL" id="LWDG02000188">
    <property type="protein sequence ID" value="KAE8267923.1"/>
    <property type="molecule type" value="Genomic_DNA"/>
</dbReference>
<proteinExistence type="predicted"/>
<keyword evidence="2" id="KW-1185">Reference proteome</keyword>
<reference evidence="1" key="1">
    <citation type="submission" date="2016-04" db="EMBL/GenBank/DDBJ databases">
        <authorList>
            <person name="Nguyen H.D."/>
            <person name="Samba Siva P."/>
            <person name="Cullis J."/>
            <person name="Levesque C.A."/>
            <person name="Hambleton S."/>
        </authorList>
    </citation>
    <scope>NUCLEOTIDE SEQUENCE</scope>
    <source>
        <strain evidence="1">DAOMC 236422</strain>
    </source>
</reference>
<name>A0A8X7N7V6_9BASI</name>